<dbReference type="AlphaFoldDB" id="A0A5C6SGF0"/>
<reference evidence="2 3" key="1">
    <citation type="submission" date="2019-07" db="EMBL/GenBank/DDBJ databases">
        <title>The First High-Quality Draft Genome Sequence of the Causal Agent of the Current Panama Disease Epidemic.</title>
        <authorList>
            <person name="Warmington R.J."/>
            <person name="Kay W."/>
            <person name="Jeffries A."/>
            <person name="Bebber D."/>
            <person name="Moore K."/>
            <person name="Studholme D.J."/>
        </authorList>
    </citation>
    <scope>NUCLEOTIDE SEQUENCE [LARGE SCALE GENOMIC DNA]</scope>
    <source>
        <strain evidence="2 3">TR4</strain>
    </source>
</reference>
<dbReference type="EMBL" id="VMNF01000014">
    <property type="protein sequence ID" value="TXB97383.1"/>
    <property type="molecule type" value="Genomic_DNA"/>
</dbReference>
<proteinExistence type="predicted"/>
<dbReference type="Proteomes" id="UP000321331">
    <property type="component" value="Unassembled WGS sequence"/>
</dbReference>
<evidence type="ECO:0000256" key="1">
    <source>
        <dbReference type="SAM" id="Phobius"/>
    </source>
</evidence>
<evidence type="ECO:0000313" key="2">
    <source>
        <dbReference type="EMBL" id="TXB97383.1"/>
    </source>
</evidence>
<sequence length="82" mass="9213">MRLMQSTGSYLLLQKGTAAPSVKANTLTKCNRDMPLLLGDNNKRSTYNSLSFFIFHIFLLLPSFPFLTYTHSQMKSIAAPLV</sequence>
<gene>
    <name evidence="2" type="ORF">FocTR4_00011978</name>
</gene>
<evidence type="ECO:0000313" key="3">
    <source>
        <dbReference type="Proteomes" id="UP000321331"/>
    </source>
</evidence>
<accession>A0A5C6SGF0</accession>
<keyword evidence="1" id="KW-1133">Transmembrane helix</keyword>
<name>A0A5C6SGF0_FUSOC</name>
<keyword evidence="1" id="KW-0472">Membrane</keyword>
<feature type="transmembrane region" description="Helical" evidence="1">
    <location>
        <begin position="48"/>
        <end position="67"/>
    </location>
</feature>
<keyword evidence="1" id="KW-0812">Transmembrane</keyword>
<comment type="caution">
    <text evidence="2">The sequence shown here is derived from an EMBL/GenBank/DDBJ whole genome shotgun (WGS) entry which is preliminary data.</text>
</comment>
<organism evidence="2 3">
    <name type="scientific">Fusarium oxysporum f. sp. cubense</name>
    <dbReference type="NCBI Taxonomy" id="61366"/>
    <lineage>
        <taxon>Eukaryota</taxon>
        <taxon>Fungi</taxon>
        <taxon>Dikarya</taxon>
        <taxon>Ascomycota</taxon>
        <taxon>Pezizomycotina</taxon>
        <taxon>Sordariomycetes</taxon>
        <taxon>Hypocreomycetidae</taxon>
        <taxon>Hypocreales</taxon>
        <taxon>Nectriaceae</taxon>
        <taxon>Fusarium</taxon>
        <taxon>Fusarium oxysporum species complex</taxon>
    </lineage>
</organism>
<protein>
    <submittedName>
        <fullName evidence="2">Uncharacterized protein</fullName>
    </submittedName>
</protein>